<dbReference type="GO" id="GO:0005886">
    <property type="term" value="C:plasma membrane"/>
    <property type="evidence" value="ECO:0007669"/>
    <property type="project" value="UniProtKB-SubCell"/>
</dbReference>
<dbReference type="PANTHER" id="PTHR30213">
    <property type="entry name" value="INNER MEMBRANE PROTEIN YHJD"/>
    <property type="match status" value="1"/>
</dbReference>
<keyword evidence="5 6" id="KW-0472">Membrane</keyword>
<dbReference type="Pfam" id="PF03631">
    <property type="entry name" value="Virul_fac_BrkB"/>
    <property type="match status" value="1"/>
</dbReference>
<reference evidence="7 8" key="1">
    <citation type="submission" date="2018-07" db="EMBL/GenBank/DDBJ databases">
        <title>GABA Modulating Bacteria of the Human Gut Microbiota.</title>
        <authorList>
            <person name="Strandwitz P."/>
            <person name="Kim K.H."/>
            <person name="Terekhova D."/>
            <person name="Liu J.K."/>
            <person name="Sharma A."/>
            <person name="Levering J."/>
            <person name="Mcdonald D."/>
            <person name="Dietrich D."/>
            <person name="Ramadhar T.R."/>
            <person name="Lekbua A."/>
            <person name="Mroue N."/>
            <person name="Liston C."/>
            <person name="Stewart E.J."/>
            <person name="Dubin M.J."/>
            <person name="Zengler K."/>
            <person name="Knight R."/>
            <person name="Gilbert J.A."/>
            <person name="Clardy J."/>
            <person name="Lewis K."/>
        </authorList>
    </citation>
    <scope>NUCLEOTIDE SEQUENCE [LARGE SCALE GENOMIC DNA]</scope>
    <source>
        <strain evidence="7 8">KLE1738</strain>
    </source>
</reference>
<dbReference type="EMBL" id="QQRQ01000005">
    <property type="protein sequence ID" value="RFT07041.1"/>
    <property type="molecule type" value="Genomic_DNA"/>
</dbReference>
<feature type="transmembrane region" description="Helical" evidence="6">
    <location>
        <begin position="46"/>
        <end position="69"/>
    </location>
</feature>
<feature type="transmembrane region" description="Helical" evidence="6">
    <location>
        <begin position="255"/>
        <end position="276"/>
    </location>
</feature>
<proteinExistence type="predicted"/>
<feature type="transmembrane region" description="Helical" evidence="6">
    <location>
        <begin position="172"/>
        <end position="192"/>
    </location>
</feature>
<keyword evidence="3 6" id="KW-0812">Transmembrane</keyword>
<dbReference type="InterPro" id="IPR017039">
    <property type="entry name" value="Virul_fac_BrkB"/>
</dbReference>
<evidence type="ECO:0000256" key="1">
    <source>
        <dbReference type="ARBA" id="ARBA00004651"/>
    </source>
</evidence>
<organism evidence="7 8">
    <name type="scientific">Evtepia gabavorous</name>
    <dbReference type="NCBI Taxonomy" id="2211183"/>
    <lineage>
        <taxon>Bacteria</taxon>
        <taxon>Bacillati</taxon>
        <taxon>Bacillota</taxon>
        <taxon>Clostridia</taxon>
        <taxon>Eubacteriales</taxon>
        <taxon>Evtepia</taxon>
    </lineage>
</organism>
<sequence>MAVWIPPSPPSHPRGWGRPAVTAAMPIPTMANRQAMLRRRKRRTCPLAFCFFIGITLPYASILCTAVQVQNLSPAEKEVPPLKKLWTSPFVLFLREAIMLYFSRRVPQAAACLAYFVLLTVFPVLICVSYILGMVNIDIVSLMDQLQPLLPEAALDVLESYLRYISFHQTPGLFLAGLAGCWFSAAAAFRTITRVIIDMYEDVSQSMVRGMVASILFPLGLLVTVDLSVIVVVTGQRTLAAVAQRFPFWDHVLNLWSWTRYVLLFSIFFLFILAVLNMAAPFGTPRLPVLLSSLVSALALVVSSAVFSWFISMSSRYSLVYGSLVSLIILLIWLYLCGQILFIGIVFTSVWYKHWRRRRLTDPDD</sequence>
<comment type="caution">
    <text evidence="7">The sequence shown here is derived from an EMBL/GenBank/DDBJ whole genome shotgun (WGS) entry which is preliminary data.</text>
</comment>
<feature type="transmembrane region" description="Helical" evidence="6">
    <location>
        <begin position="288"/>
        <end position="312"/>
    </location>
</feature>
<evidence type="ECO:0000256" key="4">
    <source>
        <dbReference type="ARBA" id="ARBA00022989"/>
    </source>
</evidence>
<evidence type="ECO:0000313" key="7">
    <source>
        <dbReference type="EMBL" id="RFT07041.1"/>
    </source>
</evidence>
<dbReference type="AlphaFoldDB" id="A0A3E2B501"/>
<feature type="transmembrane region" description="Helical" evidence="6">
    <location>
        <begin position="212"/>
        <end position="235"/>
    </location>
</feature>
<feature type="transmembrane region" description="Helical" evidence="6">
    <location>
        <begin position="109"/>
        <end position="132"/>
    </location>
</feature>
<feature type="transmembrane region" description="Helical" evidence="6">
    <location>
        <begin position="324"/>
        <end position="352"/>
    </location>
</feature>
<dbReference type="Proteomes" id="UP000260649">
    <property type="component" value="Unassembled WGS sequence"/>
</dbReference>
<name>A0A3E2B501_9FIRM</name>
<feature type="transmembrane region" description="Helical" evidence="6">
    <location>
        <begin position="85"/>
        <end position="102"/>
    </location>
</feature>
<protein>
    <submittedName>
        <fullName evidence="7">YihY/virulence factor BrkB family protein</fullName>
    </submittedName>
</protein>
<dbReference type="OrthoDB" id="9775903at2"/>
<comment type="subcellular location">
    <subcellularLocation>
        <location evidence="1">Cell membrane</location>
        <topology evidence="1">Multi-pass membrane protein</topology>
    </subcellularLocation>
</comment>
<accession>A0A3E2B501</accession>
<evidence type="ECO:0000256" key="3">
    <source>
        <dbReference type="ARBA" id="ARBA00022692"/>
    </source>
</evidence>
<evidence type="ECO:0000256" key="5">
    <source>
        <dbReference type="ARBA" id="ARBA00023136"/>
    </source>
</evidence>
<keyword evidence="4 6" id="KW-1133">Transmembrane helix</keyword>
<keyword evidence="2" id="KW-1003">Cell membrane</keyword>
<evidence type="ECO:0000313" key="8">
    <source>
        <dbReference type="Proteomes" id="UP000260649"/>
    </source>
</evidence>
<dbReference type="PANTHER" id="PTHR30213:SF0">
    <property type="entry name" value="UPF0761 MEMBRANE PROTEIN YIHY"/>
    <property type="match status" value="1"/>
</dbReference>
<gene>
    <name evidence="7" type="ORF">DV520_04610</name>
</gene>
<evidence type="ECO:0000256" key="2">
    <source>
        <dbReference type="ARBA" id="ARBA00022475"/>
    </source>
</evidence>
<keyword evidence="8" id="KW-1185">Reference proteome</keyword>
<evidence type="ECO:0000256" key="6">
    <source>
        <dbReference type="SAM" id="Phobius"/>
    </source>
</evidence>